<feature type="domain" description="ILCR1 Ig-like" evidence="10">
    <location>
        <begin position="198"/>
        <end position="307"/>
    </location>
</feature>
<keyword evidence="4" id="KW-1133">Transmembrane helix</keyword>
<proteinExistence type="predicted"/>
<keyword evidence="5" id="KW-0472">Membrane</keyword>
<comment type="subcellular location">
    <subcellularLocation>
        <location evidence="1">Membrane</location>
        <topology evidence="1">Single-pass type I membrane protein</topology>
    </subcellularLocation>
</comment>
<dbReference type="PANTHER" id="PTHR15583:SF7">
    <property type="entry name" value="INTERLEUKIN CYTOKINE RECEPTOR-RELATED PROTEIN 2"/>
    <property type="match status" value="1"/>
</dbReference>
<evidence type="ECO:0000256" key="1">
    <source>
        <dbReference type="ARBA" id="ARBA00004479"/>
    </source>
</evidence>
<feature type="chain" id="PRO_5026997038" evidence="8">
    <location>
        <begin position="26"/>
        <end position="812"/>
    </location>
</feature>
<evidence type="ECO:0000259" key="9">
    <source>
        <dbReference type="Pfam" id="PF08357"/>
    </source>
</evidence>
<evidence type="ECO:0000313" key="12">
    <source>
        <dbReference type="Proteomes" id="UP000507470"/>
    </source>
</evidence>
<dbReference type="Proteomes" id="UP000507470">
    <property type="component" value="Unassembled WGS sequence"/>
</dbReference>
<evidence type="ECO:0000256" key="7">
    <source>
        <dbReference type="ARBA" id="ARBA00023180"/>
    </source>
</evidence>
<dbReference type="AlphaFoldDB" id="A0A6J8E5B2"/>
<sequence length="812" mass="92022">MFQFDFIYLLGFIICVFKTFSPVKTLDCIPLQLNNTTPVSCTATLYKGENCSETVLKSKYNHLYGKDLYPGCPDDLHLKPIMEIHPGWPDTGYRPGFVVTIKPPRTADFLVVKGFQLDYQDNIGSKRCIVLELVNTTLTAVHKENGLKFQVKIYPLAQQNREYIFTAYSLPTPKNKKEKEVQTRYGQTNQWELQSSHQWRTTIAFYVNPKDRFIDFRFVPAPADLKFYWYNITLSRIVSNEGSVQEARHMVSSTGTNLTELSFRDIEPGRYRVGVQPFDDKAKSNFECKCKNENFVCVSCLKTLTRVIEIPVDNTPSAPIPTPLTLTAKFKTSVITTELFKGEHTVSVKDGMAESVVVTPQQDNQPNYIAVIISIVGIVVLVVATAICYKIYGRRESLNNERLISRKKVAVIAASDNEFHTKVVESLATYLQNQGHCKVNYFPWNQTDDKFQWITTTADDVDFHVLVLSASACSQYDAFTSNRPIDATDIFIPYLSKVLNQGLSHQKILFVRFDYSTDVSMPNGLGSSYQLLDNFTGFLSHIHKPNPNDDHMETLTFSKHLSETREGRDLMNAVDNVIKISRFKQSKMYGSRMDSGYKSHCGMNSVDEKEWRDFTQKNVINAIVQEQTYGDRYGQFVIDPDICSFKPVDDDDGLSIFTTITIAEGEAGDRIETSEEAEMHFNRDRSFMHAADDLQRRKAALGNISKQPRQNIYATDKNGQQIKPNLNPASQENDLCRKQSASINGSKAIENEAGAFIISGDNSVYPSTDFFLPPDPSVLNEDITTEYQFKMMDDINRGQFNPDLDNISGKSV</sequence>
<evidence type="ECO:0000256" key="2">
    <source>
        <dbReference type="ARBA" id="ARBA00022692"/>
    </source>
</evidence>
<reference evidence="11 12" key="1">
    <citation type="submission" date="2020-06" db="EMBL/GenBank/DDBJ databases">
        <authorList>
            <person name="Li R."/>
            <person name="Bekaert M."/>
        </authorList>
    </citation>
    <scope>NUCLEOTIDE SEQUENCE [LARGE SCALE GENOMIC DNA]</scope>
    <source>
        <strain evidence="12">wild</strain>
    </source>
</reference>
<keyword evidence="6" id="KW-0675">Receptor</keyword>
<dbReference type="InterPro" id="IPR013568">
    <property type="entry name" value="SEFIR_dom"/>
</dbReference>
<dbReference type="InterPro" id="IPR039465">
    <property type="entry name" value="IL-17_rcpt-like"/>
</dbReference>
<dbReference type="GO" id="GO:0016020">
    <property type="term" value="C:membrane"/>
    <property type="evidence" value="ECO:0007669"/>
    <property type="project" value="UniProtKB-SubCell"/>
</dbReference>
<dbReference type="Pfam" id="PF08357">
    <property type="entry name" value="SEFIR"/>
    <property type="match status" value="1"/>
</dbReference>
<accession>A0A6J8E5B2</accession>
<evidence type="ECO:0000256" key="3">
    <source>
        <dbReference type="ARBA" id="ARBA00022729"/>
    </source>
</evidence>
<evidence type="ECO:0000256" key="6">
    <source>
        <dbReference type="ARBA" id="ARBA00023170"/>
    </source>
</evidence>
<dbReference type="Pfam" id="PF23608">
    <property type="entry name" value="Ig_ILCR1"/>
    <property type="match status" value="1"/>
</dbReference>
<dbReference type="GO" id="GO:0030368">
    <property type="term" value="F:interleukin-17 receptor activity"/>
    <property type="evidence" value="ECO:0007669"/>
    <property type="project" value="InterPro"/>
</dbReference>
<name>A0A6J8E5B2_MYTCO</name>
<evidence type="ECO:0000259" key="10">
    <source>
        <dbReference type="Pfam" id="PF23608"/>
    </source>
</evidence>
<feature type="signal peptide" evidence="8">
    <location>
        <begin position="1"/>
        <end position="25"/>
    </location>
</feature>
<dbReference type="EMBL" id="CACVKT020008352">
    <property type="protein sequence ID" value="CAC5414645.1"/>
    <property type="molecule type" value="Genomic_DNA"/>
</dbReference>
<keyword evidence="2" id="KW-0812">Transmembrane</keyword>
<dbReference type="OrthoDB" id="6061792at2759"/>
<keyword evidence="3 8" id="KW-0732">Signal</keyword>
<protein>
    <submittedName>
        <fullName evidence="11">Uncharacterized protein</fullName>
    </submittedName>
</protein>
<dbReference type="PANTHER" id="PTHR15583">
    <property type="entry name" value="INTERLEUKIN-17 RECEPTOR"/>
    <property type="match status" value="1"/>
</dbReference>
<evidence type="ECO:0000313" key="11">
    <source>
        <dbReference type="EMBL" id="CAC5414645.1"/>
    </source>
</evidence>
<organism evidence="11 12">
    <name type="scientific">Mytilus coruscus</name>
    <name type="common">Sea mussel</name>
    <dbReference type="NCBI Taxonomy" id="42192"/>
    <lineage>
        <taxon>Eukaryota</taxon>
        <taxon>Metazoa</taxon>
        <taxon>Spiralia</taxon>
        <taxon>Lophotrochozoa</taxon>
        <taxon>Mollusca</taxon>
        <taxon>Bivalvia</taxon>
        <taxon>Autobranchia</taxon>
        <taxon>Pteriomorphia</taxon>
        <taxon>Mytilida</taxon>
        <taxon>Mytiloidea</taxon>
        <taxon>Mytilidae</taxon>
        <taxon>Mytilinae</taxon>
        <taxon>Mytilus</taxon>
    </lineage>
</organism>
<evidence type="ECO:0000256" key="4">
    <source>
        <dbReference type="ARBA" id="ARBA00022989"/>
    </source>
</evidence>
<keyword evidence="12" id="KW-1185">Reference proteome</keyword>
<feature type="domain" description="SEFIR" evidence="9">
    <location>
        <begin position="408"/>
        <end position="541"/>
    </location>
</feature>
<evidence type="ECO:0000256" key="5">
    <source>
        <dbReference type="ARBA" id="ARBA00023136"/>
    </source>
</evidence>
<dbReference type="Gene3D" id="3.40.50.11530">
    <property type="match status" value="1"/>
</dbReference>
<keyword evidence="7" id="KW-0325">Glycoprotein</keyword>
<evidence type="ECO:0000256" key="8">
    <source>
        <dbReference type="SAM" id="SignalP"/>
    </source>
</evidence>
<gene>
    <name evidence="11" type="ORF">MCOR_47409</name>
</gene>
<dbReference type="InterPro" id="IPR057066">
    <property type="entry name" value="Ig_ILCR1"/>
</dbReference>